<keyword evidence="2" id="KW-0560">Oxidoreductase</keyword>
<dbReference type="EMBL" id="FOUB01000069">
    <property type="protein sequence ID" value="SFM91708.1"/>
    <property type="molecule type" value="Genomic_DNA"/>
</dbReference>
<evidence type="ECO:0000313" key="3">
    <source>
        <dbReference type="Proteomes" id="UP000183287"/>
    </source>
</evidence>
<keyword evidence="2" id="KW-0223">Dioxygenase</keyword>
<dbReference type="InterPro" id="IPR037523">
    <property type="entry name" value="VOC_core"/>
</dbReference>
<dbReference type="GO" id="GO:0046686">
    <property type="term" value="P:response to cadmium ion"/>
    <property type="evidence" value="ECO:0007669"/>
    <property type="project" value="TreeGrafter"/>
</dbReference>
<dbReference type="GO" id="GO:0051213">
    <property type="term" value="F:dioxygenase activity"/>
    <property type="evidence" value="ECO:0007669"/>
    <property type="project" value="UniProtKB-KW"/>
</dbReference>
<dbReference type="PANTHER" id="PTHR41294:SF1">
    <property type="entry name" value="CADMIUM-INDUCED PROTEIN CADI"/>
    <property type="match status" value="1"/>
</dbReference>
<dbReference type="InterPro" id="IPR049789">
    <property type="entry name" value="ArsI/CadI-like"/>
</dbReference>
<dbReference type="AlphaFoldDB" id="A0A1I4US10"/>
<dbReference type="PROSITE" id="PS51819">
    <property type="entry name" value="VOC"/>
    <property type="match status" value="1"/>
</dbReference>
<dbReference type="InterPro" id="IPR052393">
    <property type="entry name" value="Cadmium-induced_rsp"/>
</dbReference>
<sequence>MMKRFHVHIAVDNLQDNIRFYSALFGIEPSVSKSDYAKWMLDDPYINFAISARGAKPGLDHVGIQVDSEEELKEINHRLSQADLPAVEQNNTQCCYTTSNKYWSVDQQGIAWEAFHSLTTIPTFGQDTRIPTKTDSCCGA</sequence>
<accession>A0A1I4US10</accession>
<dbReference type="InterPro" id="IPR004360">
    <property type="entry name" value="Glyas_Fos-R_dOase_dom"/>
</dbReference>
<proteinExistence type="predicted"/>
<dbReference type="Pfam" id="PF00903">
    <property type="entry name" value="Glyoxalase"/>
    <property type="match status" value="1"/>
</dbReference>
<dbReference type="Gene3D" id="3.10.180.10">
    <property type="entry name" value="2,3-Dihydroxybiphenyl 1,2-Dioxygenase, domain 1"/>
    <property type="match status" value="1"/>
</dbReference>
<protein>
    <submittedName>
        <fullName evidence="2">Glyoxalase/Bleomycin resistance protein/Dioxygenase superfamily protein</fullName>
    </submittedName>
</protein>
<evidence type="ECO:0000313" key="2">
    <source>
        <dbReference type="EMBL" id="SFM91708.1"/>
    </source>
</evidence>
<dbReference type="PANTHER" id="PTHR41294">
    <property type="entry name" value="CADMIUM-INDUCED PROTEIN CADI"/>
    <property type="match status" value="1"/>
</dbReference>
<name>A0A1I4US10_9PROT</name>
<dbReference type="InterPro" id="IPR029068">
    <property type="entry name" value="Glyas_Bleomycin-R_OHBP_Dase"/>
</dbReference>
<reference evidence="3" key="1">
    <citation type="submission" date="2016-10" db="EMBL/GenBank/DDBJ databases">
        <authorList>
            <person name="Varghese N."/>
            <person name="Submissions S."/>
        </authorList>
    </citation>
    <scope>NUCLEOTIDE SEQUENCE [LARGE SCALE GENOMIC DNA]</scope>
    <source>
        <strain evidence="3">Nm44</strain>
    </source>
</reference>
<feature type="domain" description="VOC" evidence="1">
    <location>
        <begin position="3"/>
        <end position="117"/>
    </location>
</feature>
<gene>
    <name evidence="2" type="ORF">SAMN05421863_106914</name>
</gene>
<dbReference type="NCBIfam" id="NF041414">
    <property type="entry name" value="ArsI_CadI_VOC"/>
    <property type="match status" value="1"/>
</dbReference>
<evidence type="ECO:0000259" key="1">
    <source>
        <dbReference type="PROSITE" id="PS51819"/>
    </source>
</evidence>
<dbReference type="SUPFAM" id="SSF54593">
    <property type="entry name" value="Glyoxalase/Bleomycin resistance protein/Dihydroxybiphenyl dioxygenase"/>
    <property type="match status" value="1"/>
</dbReference>
<organism evidence="2 3">
    <name type="scientific">Nitrosomonas communis</name>
    <dbReference type="NCBI Taxonomy" id="44574"/>
    <lineage>
        <taxon>Bacteria</taxon>
        <taxon>Pseudomonadati</taxon>
        <taxon>Pseudomonadota</taxon>
        <taxon>Betaproteobacteria</taxon>
        <taxon>Nitrosomonadales</taxon>
        <taxon>Nitrosomonadaceae</taxon>
        <taxon>Nitrosomonas</taxon>
    </lineage>
</organism>
<keyword evidence="3" id="KW-1185">Reference proteome</keyword>
<dbReference type="Proteomes" id="UP000183287">
    <property type="component" value="Unassembled WGS sequence"/>
</dbReference>